<name>A0ACC1HR27_9FUNG</name>
<reference evidence="1" key="1">
    <citation type="submission" date="2022-06" db="EMBL/GenBank/DDBJ databases">
        <title>Phylogenomic reconstructions and comparative analyses of Kickxellomycotina fungi.</title>
        <authorList>
            <person name="Reynolds N.K."/>
            <person name="Stajich J.E."/>
            <person name="Barry K."/>
            <person name="Grigoriev I.V."/>
            <person name="Crous P."/>
            <person name="Smith M.E."/>
        </authorList>
    </citation>
    <scope>NUCLEOTIDE SEQUENCE</scope>
    <source>
        <strain evidence="1">RSA 2271</strain>
    </source>
</reference>
<accession>A0ACC1HR27</accession>
<keyword evidence="2" id="KW-1185">Reference proteome</keyword>
<evidence type="ECO:0000313" key="1">
    <source>
        <dbReference type="EMBL" id="KAJ1676404.1"/>
    </source>
</evidence>
<sequence>SEIPTLLFETLDNICWDSTDPNDILALKATLWALGSIGSSNEGYLMLEPNRVVQRLIEVATIATVLSVKSTCLYALGLLSRARYAAEVFEEHGWVLCYNIEGEYEYAVPPRIEMVLNVSEWATDGILKALDEAPKGEEGEGEEAQQLDVPPDLDPIQKSIIESVVSLNSHFYIKPASRTLA</sequence>
<proteinExistence type="predicted"/>
<comment type="caution">
    <text evidence="1">The sequence shown here is derived from an EMBL/GenBank/DDBJ whole genome shotgun (WGS) entry which is preliminary data.</text>
</comment>
<evidence type="ECO:0000313" key="2">
    <source>
        <dbReference type="Proteomes" id="UP001145114"/>
    </source>
</evidence>
<dbReference type="Proteomes" id="UP001145114">
    <property type="component" value="Unassembled WGS sequence"/>
</dbReference>
<dbReference type="EMBL" id="JAMZIH010004160">
    <property type="protein sequence ID" value="KAJ1676404.1"/>
    <property type="molecule type" value="Genomic_DNA"/>
</dbReference>
<protein>
    <submittedName>
        <fullName evidence="1">Uncharacterized protein</fullName>
    </submittedName>
</protein>
<feature type="non-terminal residue" evidence="1">
    <location>
        <position position="181"/>
    </location>
</feature>
<gene>
    <name evidence="1" type="ORF">EV182_008256</name>
</gene>
<organism evidence="1 2">
    <name type="scientific">Spiromyces aspiralis</name>
    <dbReference type="NCBI Taxonomy" id="68401"/>
    <lineage>
        <taxon>Eukaryota</taxon>
        <taxon>Fungi</taxon>
        <taxon>Fungi incertae sedis</taxon>
        <taxon>Zoopagomycota</taxon>
        <taxon>Kickxellomycotina</taxon>
        <taxon>Kickxellomycetes</taxon>
        <taxon>Kickxellales</taxon>
        <taxon>Kickxellaceae</taxon>
        <taxon>Spiromyces</taxon>
    </lineage>
</organism>
<feature type="non-terminal residue" evidence="1">
    <location>
        <position position="1"/>
    </location>
</feature>